<gene>
    <name evidence="1" type="ORF">SAMN05444277_102112</name>
</gene>
<reference evidence="1 2" key="1">
    <citation type="submission" date="2016-10" db="EMBL/GenBank/DDBJ databases">
        <authorList>
            <person name="de Groot N.N."/>
        </authorList>
    </citation>
    <scope>NUCLEOTIDE SEQUENCE [LARGE SCALE GENOMIC DNA]</scope>
    <source>
        <strain evidence="1 2">DSM 28286</strain>
    </source>
</reference>
<evidence type="ECO:0000313" key="1">
    <source>
        <dbReference type="EMBL" id="SFP81930.1"/>
    </source>
</evidence>
<proteinExistence type="predicted"/>
<protein>
    <submittedName>
        <fullName evidence="1">Uncharacterized protein</fullName>
    </submittedName>
</protein>
<dbReference type="STRING" id="1465490.SAMN05444277_102112"/>
<sequence length="31" mass="3639">MPHEILPVDYLAEGLAENYFPDSVDYNKERI</sequence>
<accession>A0A1I5TFU9</accession>
<name>A0A1I5TFU9_9BACT</name>
<evidence type="ECO:0000313" key="2">
    <source>
        <dbReference type="Proteomes" id="UP000199031"/>
    </source>
</evidence>
<dbReference type="EMBL" id="FOXQ01000002">
    <property type="protein sequence ID" value="SFP81930.1"/>
    <property type="molecule type" value="Genomic_DNA"/>
</dbReference>
<keyword evidence="2" id="KW-1185">Reference proteome</keyword>
<dbReference type="AlphaFoldDB" id="A0A1I5TFU9"/>
<dbReference type="Proteomes" id="UP000199031">
    <property type="component" value="Unassembled WGS sequence"/>
</dbReference>
<organism evidence="1 2">
    <name type="scientific">Parafilimonas terrae</name>
    <dbReference type="NCBI Taxonomy" id="1465490"/>
    <lineage>
        <taxon>Bacteria</taxon>
        <taxon>Pseudomonadati</taxon>
        <taxon>Bacteroidota</taxon>
        <taxon>Chitinophagia</taxon>
        <taxon>Chitinophagales</taxon>
        <taxon>Chitinophagaceae</taxon>
        <taxon>Parafilimonas</taxon>
    </lineage>
</organism>